<dbReference type="GO" id="GO:0016301">
    <property type="term" value="F:kinase activity"/>
    <property type="evidence" value="ECO:0007669"/>
    <property type="project" value="UniProtKB-KW"/>
</dbReference>
<dbReference type="RefSeq" id="WP_263341454.1">
    <property type="nucleotide sequence ID" value="NZ_JAGSYH010000007.1"/>
</dbReference>
<protein>
    <recommendedName>
        <fullName evidence="3">histidine kinase</fullName>
        <ecNumber evidence="3">2.7.13.3</ecNumber>
    </recommendedName>
</protein>
<dbReference type="Gene3D" id="3.30.565.10">
    <property type="entry name" value="Histidine kinase-like ATPase, C-terminal domain"/>
    <property type="match status" value="1"/>
</dbReference>
<dbReference type="PROSITE" id="PS50885">
    <property type="entry name" value="HAMP"/>
    <property type="match status" value="1"/>
</dbReference>
<keyword evidence="10 11" id="KW-0472">Membrane</keyword>
<reference evidence="15" key="1">
    <citation type="journal article" date="2019" name="Int. J. Syst. Evol. Microbiol.">
        <title>The Global Catalogue of Microorganisms (GCM) 10K type strain sequencing project: providing services to taxonomists for standard genome sequencing and annotation.</title>
        <authorList>
            <consortium name="The Broad Institute Genomics Platform"/>
            <consortium name="The Broad Institute Genome Sequencing Center for Infectious Disease"/>
            <person name="Wu L."/>
            <person name="Ma J."/>
        </authorList>
    </citation>
    <scope>NUCLEOTIDE SEQUENCE [LARGE SCALE GENOMIC DNA]</scope>
    <source>
        <strain evidence="15">JCM 4087</strain>
    </source>
</reference>
<evidence type="ECO:0000259" key="13">
    <source>
        <dbReference type="PROSITE" id="PS50885"/>
    </source>
</evidence>
<name>A0ABW1EH07_9BACT</name>
<organism evidence="14 15">
    <name type="scientific">Acidicapsa dinghuensis</name>
    <dbReference type="NCBI Taxonomy" id="2218256"/>
    <lineage>
        <taxon>Bacteria</taxon>
        <taxon>Pseudomonadati</taxon>
        <taxon>Acidobacteriota</taxon>
        <taxon>Terriglobia</taxon>
        <taxon>Terriglobales</taxon>
        <taxon>Acidobacteriaceae</taxon>
        <taxon>Acidicapsa</taxon>
    </lineage>
</organism>
<dbReference type="PANTHER" id="PTHR45436:SF5">
    <property type="entry name" value="SENSOR HISTIDINE KINASE TRCS"/>
    <property type="match status" value="1"/>
</dbReference>
<sequence length="485" mass="54479">MKTAAIRIRLTFWYFAMFATAACLLSIASWWMLQRSVDATEYHDLQERAEDVQLLLLNEDPNRSIDELRQDFTQIYSIKDDGKWLQVADQDGRWIYRSRRMIAENPELPRPEQLPKMGVIAEFHQGTRYVRILAYPIQVRDKKYSVQTGIALNKSMALLKSFGADLLLLTPAMILFASLGGHWMSRKALRPVALLAAEARCINDRNLDRRLPVPQTQDEISDLSNTLNQMLERIDKAFASVRAFTGNASHELRTPITLLRTEIEVALIRPRDGEEYRATLSHLHHETVLMTRLVENLLSIARADAGAERVNLQPIDLNDLFHRMDRDWIDSMHLAGLDFRTEIGNEQHQALGDPSTLPRLLSILLENARKYTPAGGSVVLSAVNESAGIRIAVQDTGVGISQKDLPRIFDRFFRGEQAGIAESSGSGLGLALGKWIAERHGTELVVASSPGCGSSFSFTLLRATPAPLKRASLPYLLEDEEEIQA</sequence>
<dbReference type="InterPro" id="IPR050428">
    <property type="entry name" value="TCS_sensor_his_kinase"/>
</dbReference>
<dbReference type="SMART" id="SM00387">
    <property type="entry name" value="HATPase_c"/>
    <property type="match status" value="1"/>
</dbReference>
<dbReference type="SUPFAM" id="SSF158472">
    <property type="entry name" value="HAMP domain-like"/>
    <property type="match status" value="1"/>
</dbReference>
<gene>
    <name evidence="14" type="ORF">ACFPT7_13405</name>
</gene>
<evidence type="ECO:0000256" key="3">
    <source>
        <dbReference type="ARBA" id="ARBA00012438"/>
    </source>
</evidence>
<dbReference type="EMBL" id="JBHSPH010000004">
    <property type="protein sequence ID" value="MFC5863295.1"/>
    <property type="molecule type" value="Genomic_DNA"/>
</dbReference>
<feature type="transmembrane region" description="Helical" evidence="11">
    <location>
        <begin position="12"/>
        <end position="33"/>
    </location>
</feature>
<keyword evidence="7 14" id="KW-0418">Kinase</keyword>
<evidence type="ECO:0000256" key="8">
    <source>
        <dbReference type="ARBA" id="ARBA00022989"/>
    </source>
</evidence>
<dbReference type="Gene3D" id="1.10.287.130">
    <property type="match status" value="1"/>
</dbReference>
<dbReference type="InterPro" id="IPR036890">
    <property type="entry name" value="HATPase_C_sf"/>
</dbReference>
<feature type="domain" description="Histidine kinase" evidence="12">
    <location>
        <begin position="247"/>
        <end position="464"/>
    </location>
</feature>
<dbReference type="InterPro" id="IPR005467">
    <property type="entry name" value="His_kinase_dom"/>
</dbReference>
<keyword evidence="5" id="KW-0808">Transferase</keyword>
<dbReference type="Gene3D" id="6.10.340.10">
    <property type="match status" value="1"/>
</dbReference>
<accession>A0ABW1EH07</accession>
<dbReference type="SUPFAM" id="SSF47384">
    <property type="entry name" value="Homodimeric domain of signal transducing histidine kinase"/>
    <property type="match status" value="1"/>
</dbReference>
<proteinExistence type="predicted"/>
<dbReference type="InterPro" id="IPR036097">
    <property type="entry name" value="HisK_dim/P_sf"/>
</dbReference>
<evidence type="ECO:0000259" key="12">
    <source>
        <dbReference type="PROSITE" id="PS50109"/>
    </source>
</evidence>
<evidence type="ECO:0000256" key="11">
    <source>
        <dbReference type="SAM" id="Phobius"/>
    </source>
</evidence>
<dbReference type="Pfam" id="PF00672">
    <property type="entry name" value="HAMP"/>
    <property type="match status" value="1"/>
</dbReference>
<evidence type="ECO:0000256" key="6">
    <source>
        <dbReference type="ARBA" id="ARBA00022692"/>
    </source>
</evidence>
<evidence type="ECO:0000256" key="10">
    <source>
        <dbReference type="ARBA" id="ARBA00023136"/>
    </source>
</evidence>
<dbReference type="Pfam" id="PF02518">
    <property type="entry name" value="HATPase_c"/>
    <property type="match status" value="1"/>
</dbReference>
<feature type="domain" description="HAMP" evidence="13">
    <location>
        <begin position="186"/>
        <end position="239"/>
    </location>
</feature>
<comment type="caution">
    <text evidence="14">The sequence shown here is derived from an EMBL/GenBank/DDBJ whole genome shotgun (WGS) entry which is preliminary data.</text>
</comment>
<keyword evidence="9" id="KW-0902">Two-component regulatory system</keyword>
<evidence type="ECO:0000256" key="5">
    <source>
        <dbReference type="ARBA" id="ARBA00022679"/>
    </source>
</evidence>
<dbReference type="CDD" id="cd00082">
    <property type="entry name" value="HisKA"/>
    <property type="match status" value="1"/>
</dbReference>
<evidence type="ECO:0000256" key="1">
    <source>
        <dbReference type="ARBA" id="ARBA00000085"/>
    </source>
</evidence>
<dbReference type="EC" id="2.7.13.3" evidence="3"/>
<evidence type="ECO:0000256" key="9">
    <source>
        <dbReference type="ARBA" id="ARBA00023012"/>
    </source>
</evidence>
<dbReference type="InterPro" id="IPR003660">
    <property type="entry name" value="HAMP_dom"/>
</dbReference>
<comment type="subcellular location">
    <subcellularLocation>
        <location evidence="2">Membrane</location>
    </subcellularLocation>
</comment>
<evidence type="ECO:0000256" key="7">
    <source>
        <dbReference type="ARBA" id="ARBA00022777"/>
    </source>
</evidence>
<dbReference type="InterPro" id="IPR004358">
    <property type="entry name" value="Sig_transdc_His_kin-like_C"/>
</dbReference>
<dbReference type="SUPFAM" id="SSF55874">
    <property type="entry name" value="ATPase domain of HSP90 chaperone/DNA topoisomerase II/histidine kinase"/>
    <property type="match status" value="1"/>
</dbReference>
<keyword evidence="6 11" id="KW-0812">Transmembrane</keyword>
<dbReference type="PANTHER" id="PTHR45436">
    <property type="entry name" value="SENSOR HISTIDINE KINASE YKOH"/>
    <property type="match status" value="1"/>
</dbReference>
<keyword evidence="15" id="KW-1185">Reference proteome</keyword>
<dbReference type="PRINTS" id="PR00344">
    <property type="entry name" value="BCTRLSENSOR"/>
</dbReference>
<keyword evidence="4" id="KW-0597">Phosphoprotein</keyword>
<dbReference type="InterPro" id="IPR003594">
    <property type="entry name" value="HATPase_dom"/>
</dbReference>
<evidence type="ECO:0000256" key="4">
    <source>
        <dbReference type="ARBA" id="ARBA00022553"/>
    </source>
</evidence>
<keyword evidence="8 11" id="KW-1133">Transmembrane helix</keyword>
<dbReference type="PROSITE" id="PS51257">
    <property type="entry name" value="PROKAR_LIPOPROTEIN"/>
    <property type="match status" value="1"/>
</dbReference>
<dbReference type="CDD" id="cd06225">
    <property type="entry name" value="HAMP"/>
    <property type="match status" value="1"/>
</dbReference>
<evidence type="ECO:0000313" key="15">
    <source>
        <dbReference type="Proteomes" id="UP001596091"/>
    </source>
</evidence>
<dbReference type="SMART" id="SM00304">
    <property type="entry name" value="HAMP"/>
    <property type="match status" value="1"/>
</dbReference>
<evidence type="ECO:0000256" key="2">
    <source>
        <dbReference type="ARBA" id="ARBA00004370"/>
    </source>
</evidence>
<dbReference type="Pfam" id="PF00512">
    <property type="entry name" value="HisKA"/>
    <property type="match status" value="1"/>
</dbReference>
<evidence type="ECO:0000313" key="14">
    <source>
        <dbReference type="EMBL" id="MFC5863295.1"/>
    </source>
</evidence>
<comment type="catalytic activity">
    <reaction evidence="1">
        <text>ATP + protein L-histidine = ADP + protein N-phospho-L-histidine.</text>
        <dbReference type="EC" id="2.7.13.3"/>
    </reaction>
</comment>
<dbReference type="Proteomes" id="UP001596091">
    <property type="component" value="Unassembled WGS sequence"/>
</dbReference>
<dbReference type="PROSITE" id="PS50109">
    <property type="entry name" value="HIS_KIN"/>
    <property type="match status" value="1"/>
</dbReference>
<dbReference type="SMART" id="SM00388">
    <property type="entry name" value="HisKA"/>
    <property type="match status" value="1"/>
</dbReference>
<dbReference type="InterPro" id="IPR003661">
    <property type="entry name" value="HisK_dim/P_dom"/>
</dbReference>